<dbReference type="SMART" id="SM00119">
    <property type="entry name" value="HECTc"/>
    <property type="match status" value="1"/>
</dbReference>
<dbReference type="Gene3D" id="3.30.2410.10">
    <property type="entry name" value="Hect, E3 ligase catalytic domain"/>
    <property type="match status" value="1"/>
</dbReference>
<dbReference type="EMBL" id="HBIJ01015610">
    <property type="protein sequence ID" value="CAE0369645.1"/>
    <property type="molecule type" value="Transcribed_RNA"/>
</dbReference>
<dbReference type="InterPro" id="IPR035983">
    <property type="entry name" value="Hect_E3_ubiquitin_ligase"/>
</dbReference>
<gene>
    <name evidence="8" type="ORF">ALAG00032_LOCUS10409</name>
</gene>
<evidence type="ECO:0000256" key="6">
    <source>
        <dbReference type="SAM" id="MobiDB-lite"/>
    </source>
</evidence>
<feature type="region of interest" description="Disordered" evidence="6">
    <location>
        <begin position="104"/>
        <end position="138"/>
    </location>
</feature>
<dbReference type="PROSITE" id="PS50237">
    <property type="entry name" value="HECT"/>
    <property type="match status" value="1"/>
</dbReference>
<dbReference type="Pfam" id="PF00632">
    <property type="entry name" value="HECT"/>
    <property type="match status" value="1"/>
</dbReference>
<reference evidence="8" key="1">
    <citation type="submission" date="2021-01" db="EMBL/GenBank/DDBJ databases">
        <authorList>
            <person name="Corre E."/>
            <person name="Pelletier E."/>
            <person name="Niang G."/>
            <person name="Scheremetjew M."/>
            <person name="Finn R."/>
            <person name="Kale V."/>
            <person name="Holt S."/>
            <person name="Cochrane G."/>
            <person name="Meng A."/>
            <person name="Brown T."/>
            <person name="Cohen L."/>
        </authorList>
    </citation>
    <scope>NUCLEOTIDE SEQUENCE</scope>
    <source>
        <strain evidence="8">CCMP1510</strain>
    </source>
</reference>
<sequence>MAPEQNEKIKDDLTRQFKEVFEQKMASGLPNNVAAVEALRWLESIQSKQKIELMDEEDTDNDEPDAIAELKCELLAGEKGRGWGSTVGKVYRLFSSIDELRLTFGQSQSPERQQQQQRKRRKRENEKSLSGHDNGEISENEDRLPALIKSCFASVLRAARNKEAIGNALSNALEALALDLITRQGDPDACVAWIVALEHPDLSSNCKLLRAVLVSLGGCGHVGRAAFAELARHEASAASRRRWGTLAQDQLALLVAQGADHGEILLAARACDVLRQVDATLDAVCGATNDALNDRLSEDDHIIHEALRAWLPDEPRVGVKRDARVSLVFRPAVSRVDLIDNKISEEHSDPLVHENSKLSGEPPPRRDARLERAGTSILSYPYLLDAASKARFLKAEGRVAMRRAARNELQRTIDTNNQMRISPFFAIRVRRDYIVQDAVDRLVKASGDDLRKQIKVHFAGEDGVDEGGVANEFMQIVSRSLLKPGEEGSVFSCDSESNALWFARKIDKTALTDEPVTSQVVDKQLESETETDNNNGEKTDVPHIKGDGAAVVENQTEDMSAELVGILLGVAIHNAILVEAPFAKMLWKKLLDPLTVANIEDLEDAAPAIARSLRALHTSARIDDAFTFQEKFGDLTFRVGYEDASGKAQSVDLVPDGDHVFVTVENVNQYIRAYLNWYFDTSVASPFAAFKRGFDRVVEAGDVWRLLEPNDLELLVRGSSTLDFDALEANALYQDGYNEHSPTIVHFWQVVKSLDHDSKLKLLKFVTGTDRAPISGLGAAKFIISRSGAVHQLPSSHTCFSHLVLPDYNDIDILRKKLLIALSESSEGFGLR</sequence>
<evidence type="ECO:0000259" key="7">
    <source>
        <dbReference type="PROSITE" id="PS50237"/>
    </source>
</evidence>
<dbReference type="FunFam" id="3.30.2410.10:FF:000003">
    <property type="entry name" value="probable E3 ubiquitin-protein ligase HERC4 isoform X1"/>
    <property type="match status" value="1"/>
</dbReference>
<keyword evidence="4 5" id="KW-0833">Ubl conjugation pathway</keyword>
<feature type="compositionally biased region" description="Low complexity" evidence="6">
    <location>
        <begin position="106"/>
        <end position="116"/>
    </location>
</feature>
<dbReference type="GO" id="GO:0061630">
    <property type="term" value="F:ubiquitin protein ligase activity"/>
    <property type="evidence" value="ECO:0007669"/>
    <property type="project" value="UniProtKB-EC"/>
</dbReference>
<feature type="region of interest" description="Disordered" evidence="6">
    <location>
        <begin position="349"/>
        <end position="368"/>
    </location>
</feature>
<evidence type="ECO:0000256" key="2">
    <source>
        <dbReference type="ARBA" id="ARBA00012485"/>
    </source>
</evidence>
<evidence type="ECO:0000256" key="5">
    <source>
        <dbReference type="PROSITE-ProRule" id="PRU00104"/>
    </source>
</evidence>
<evidence type="ECO:0000256" key="3">
    <source>
        <dbReference type="ARBA" id="ARBA00022679"/>
    </source>
</evidence>
<dbReference type="PANTHER" id="PTHR45700">
    <property type="entry name" value="UBIQUITIN-PROTEIN LIGASE E3C"/>
    <property type="match status" value="1"/>
</dbReference>
<name>A0A7S3JYV2_9STRA</name>
<keyword evidence="3" id="KW-0808">Transferase</keyword>
<dbReference type="SUPFAM" id="SSF56204">
    <property type="entry name" value="Hect, E3 ligase catalytic domain"/>
    <property type="match status" value="1"/>
</dbReference>
<dbReference type="Gene3D" id="3.90.1750.10">
    <property type="entry name" value="Hect, E3 ligase catalytic domains"/>
    <property type="match status" value="1"/>
</dbReference>
<feature type="region of interest" description="Disordered" evidence="6">
    <location>
        <begin position="517"/>
        <end position="544"/>
    </location>
</feature>
<feature type="compositionally biased region" description="Basic and acidic residues" evidence="6">
    <location>
        <begin position="535"/>
        <end position="544"/>
    </location>
</feature>
<dbReference type="Gene3D" id="3.30.2160.10">
    <property type="entry name" value="Hect, E3 ligase catalytic domain"/>
    <property type="match status" value="1"/>
</dbReference>
<dbReference type="InterPro" id="IPR044611">
    <property type="entry name" value="E3A/B/C-like"/>
</dbReference>
<dbReference type="EC" id="2.3.2.26" evidence="2"/>
<evidence type="ECO:0000256" key="4">
    <source>
        <dbReference type="ARBA" id="ARBA00022786"/>
    </source>
</evidence>
<evidence type="ECO:0000313" key="8">
    <source>
        <dbReference type="EMBL" id="CAE0369645.1"/>
    </source>
</evidence>
<proteinExistence type="predicted"/>
<accession>A0A7S3JYV2</accession>
<dbReference type="GO" id="GO:0000209">
    <property type="term" value="P:protein polyubiquitination"/>
    <property type="evidence" value="ECO:0007669"/>
    <property type="project" value="InterPro"/>
</dbReference>
<evidence type="ECO:0000256" key="1">
    <source>
        <dbReference type="ARBA" id="ARBA00000885"/>
    </source>
</evidence>
<feature type="active site" description="Glycyl thioester intermediate" evidence="5">
    <location>
        <position position="799"/>
    </location>
</feature>
<feature type="compositionally biased region" description="Basic and acidic residues" evidence="6">
    <location>
        <begin position="123"/>
        <end position="138"/>
    </location>
</feature>
<dbReference type="PANTHER" id="PTHR45700:SF8">
    <property type="entry name" value="HECT-TYPE E3 UBIQUITIN TRANSFERASE"/>
    <property type="match status" value="1"/>
</dbReference>
<comment type="catalytic activity">
    <reaction evidence="1">
        <text>S-ubiquitinyl-[E2 ubiquitin-conjugating enzyme]-L-cysteine + [acceptor protein]-L-lysine = [E2 ubiquitin-conjugating enzyme]-L-cysteine + N(6)-ubiquitinyl-[acceptor protein]-L-lysine.</text>
        <dbReference type="EC" id="2.3.2.26"/>
    </reaction>
</comment>
<dbReference type="AlphaFoldDB" id="A0A7S3JYV2"/>
<organism evidence="8">
    <name type="scientific">Aureoumbra lagunensis</name>
    <dbReference type="NCBI Taxonomy" id="44058"/>
    <lineage>
        <taxon>Eukaryota</taxon>
        <taxon>Sar</taxon>
        <taxon>Stramenopiles</taxon>
        <taxon>Ochrophyta</taxon>
        <taxon>Pelagophyceae</taxon>
        <taxon>Pelagomonadales</taxon>
        <taxon>Aureoumbra</taxon>
    </lineage>
</organism>
<protein>
    <recommendedName>
        <fullName evidence="2">HECT-type E3 ubiquitin transferase</fullName>
        <ecNumber evidence="2">2.3.2.26</ecNumber>
    </recommendedName>
</protein>
<feature type="domain" description="HECT" evidence="7">
    <location>
        <begin position="446"/>
        <end position="832"/>
    </location>
</feature>
<dbReference type="InterPro" id="IPR000569">
    <property type="entry name" value="HECT_dom"/>
</dbReference>